<sequence>MQIPPDTCKALQQLVGDLLGVCRMLSKKTFMPQMYPATGMDGVYESWGVHKNSISYCLLVFLRPPPGHSFSLELDTMGQLPPRHSSIRVALDCVCSREQLLGDSLCFLHHADDNLPRDQSSYLLHTLCTSSCLDVEKLAYWVQELVKTAWLFLPQSHHCQLTVLPSHQSCRFQLTSTSQMSICTEMMFAVQQGSSIA</sequence>
<accession>A0A1V4JFW7</accession>
<gene>
    <name evidence="1" type="ORF">AV530_017266</name>
</gene>
<dbReference type="PANTHER" id="PTHR10656:SF40">
    <property type="entry name" value="INOSITOL 1,4,5-TRISPHOSPHATE RECEPTOR-INTERACTING PROTEIN-LIKE 1"/>
    <property type="match status" value="1"/>
</dbReference>
<dbReference type="GO" id="GO:0016020">
    <property type="term" value="C:membrane"/>
    <property type="evidence" value="ECO:0007669"/>
    <property type="project" value="TreeGrafter"/>
</dbReference>
<evidence type="ECO:0000313" key="2">
    <source>
        <dbReference type="Proteomes" id="UP000190648"/>
    </source>
</evidence>
<dbReference type="AlphaFoldDB" id="A0A1V4JFW7"/>
<organism evidence="1 2">
    <name type="scientific">Patagioenas fasciata monilis</name>
    <dbReference type="NCBI Taxonomy" id="372326"/>
    <lineage>
        <taxon>Eukaryota</taxon>
        <taxon>Metazoa</taxon>
        <taxon>Chordata</taxon>
        <taxon>Craniata</taxon>
        <taxon>Vertebrata</taxon>
        <taxon>Euteleostomi</taxon>
        <taxon>Archelosauria</taxon>
        <taxon>Archosauria</taxon>
        <taxon>Dinosauria</taxon>
        <taxon>Saurischia</taxon>
        <taxon>Theropoda</taxon>
        <taxon>Coelurosauria</taxon>
        <taxon>Aves</taxon>
        <taxon>Neognathae</taxon>
        <taxon>Neoaves</taxon>
        <taxon>Columbimorphae</taxon>
        <taxon>Columbiformes</taxon>
        <taxon>Columbidae</taxon>
        <taxon>Patagioenas</taxon>
    </lineage>
</organism>
<keyword evidence="2" id="KW-1185">Reference proteome</keyword>
<evidence type="ECO:0000313" key="1">
    <source>
        <dbReference type="EMBL" id="OPJ70935.1"/>
    </source>
</evidence>
<protein>
    <recommendedName>
        <fullName evidence="3">IPIL1 protein</fullName>
    </recommendedName>
</protein>
<evidence type="ECO:0008006" key="3">
    <source>
        <dbReference type="Google" id="ProtNLM"/>
    </source>
</evidence>
<dbReference type="PANTHER" id="PTHR10656">
    <property type="entry name" value="CELL FATE DETERMINING PROTEIN MAB21-RELATED"/>
    <property type="match status" value="1"/>
</dbReference>
<proteinExistence type="predicted"/>
<comment type="caution">
    <text evidence="1">The sequence shown here is derived from an EMBL/GenBank/DDBJ whole genome shotgun (WGS) entry which is preliminary data.</text>
</comment>
<dbReference type="EMBL" id="LSYS01007721">
    <property type="protein sequence ID" value="OPJ70935.1"/>
    <property type="molecule type" value="Genomic_DNA"/>
</dbReference>
<reference evidence="1 2" key="1">
    <citation type="submission" date="2016-02" db="EMBL/GenBank/DDBJ databases">
        <title>Band-tailed pigeon sequencing and assembly.</title>
        <authorList>
            <person name="Soares A.E."/>
            <person name="Novak B.J."/>
            <person name="Rice E.S."/>
            <person name="O'Connell B."/>
            <person name="Chang D."/>
            <person name="Weber S."/>
            <person name="Shapiro B."/>
        </authorList>
    </citation>
    <scope>NUCLEOTIDE SEQUENCE [LARGE SCALE GENOMIC DNA]</scope>
    <source>
        <strain evidence="1">BTP2013</strain>
        <tissue evidence="1">Blood</tissue>
    </source>
</reference>
<dbReference type="OrthoDB" id="9390510at2759"/>
<name>A0A1V4JFW7_PATFA</name>
<dbReference type="Proteomes" id="UP000190648">
    <property type="component" value="Unassembled WGS sequence"/>
</dbReference>